<reference evidence="1" key="2">
    <citation type="journal article" date="2015" name="Fish Shellfish Immunol.">
        <title>Early steps in the European eel (Anguilla anguilla)-Vibrio vulnificus interaction in the gills: Role of the RtxA13 toxin.</title>
        <authorList>
            <person name="Callol A."/>
            <person name="Pajuelo D."/>
            <person name="Ebbesson L."/>
            <person name="Teles M."/>
            <person name="MacKenzie S."/>
            <person name="Amaro C."/>
        </authorList>
    </citation>
    <scope>NUCLEOTIDE SEQUENCE</scope>
</reference>
<reference evidence="1" key="1">
    <citation type="submission" date="2014-11" db="EMBL/GenBank/DDBJ databases">
        <authorList>
            <person name="Amaro Gonzalez C."/>
        </authorList>
    </citation>
    <scope>NUCLEOTIDE SEQUENCE</scope>
</reference>
<dbReference type="AlphaFoldDB" id="A0A0E9WH43"/>
<sequence length="75" mass="8594">MQSHHQDNISVCRIFPTHQSACLQQLCLKYSLLMLCLYSSLWSVKKQQLASRASSENVLVSVLLELEEVTVTKWV</sequence>
<evidence type="ECO:0000313" key="1">
    <source>
        <dbReference type="EMBL" id="JAH88773.1"/>
    </source>
</evidence>
<name>A0A0E9WH43_ANGAN</name>
<protein>
    <submittedName>
        <fullName evidence="1">Uncharacterized protein</fullName>
    </submittedName>
</protein>
<proteinExistence type="predicted"/>
<organism evidence="1">
    <name type="scientific">Anguilla anguilla</name>
    <name type="common">European freshwater eel</name>
    <name type="synonym">Muraena anguilla</name>
    <dbReference type="NCBI Taxonomy" id="7936"/>
    <lineage>
        <taxon>Eukaryota</taxon>
        <taxon>Metazoa</taxon>
        <taxon>Chordata</taxon>
        <taxon>Craniata</taxon>
        <taxon>Vertebrata</taxon>
        <taxon>Euteleostomi</taxon>
        <taxon>Actinopterygii</taxon>
        <taxon>Neopterygii</taxon>
        <taxon>Teleostei</taxon>
        <taxon>Anguilliformes</taxon>
        <taxon>Anguillidae</taxon>
        <taxon>Anguilla</taxon>
    </lineage>
</organism>
<dbReference type="EMBL" id="GBXM01019804">
    <property type="protein sequence ID" value="JAH88773.1"/>
    <property type="molecule type" value="Transcribed_RNA"/>
</dbReference>
<accession>A0A0E9WH43</accession>